<dbReference type="Proteomes" id="UP000291269">
    <property type="component" value="Unassembled WGS sequence"/>
</dbReference>
<evidence type="ECO:0000313" key="1">
    <source>
        <dbReference type="EMBL" id="RXZ61424.1"/>
    </source>
</evidence>
<gene>
    <name evidence="1" type="ORF">ESZ91_03270</name>
</gene>
<protein>
    <recommendedName>
        <fullName evidence="3">PcfJ-like protein</fullName>
    </recommendedName>
</protein>
<name>A0A4Q2K9Z5_9FIRM</name>
<dbReference type="OrthoDB" id="1802755at2"/>
<comment type="caution">
    <text evidence="1">The sequence shown here is derived from an EMBL/GenBank/DDBJ whole genome shotgun (WGS) entry which is preliminary data.</text>
</comment>
<reference evidence="1 2" key="1">
    <citation type="journal article" date="2019" name="Gut">
        <title>Antibiotics-induced monodominance of a novel gut bacterial order.</title>
        <authorList>
            <person name="Hildebrand F."/>
            <person name="Moitinho-Silva L."/>
            <person name="Blasche S."/>
            <person name="Jahn M.T."/>
            <person name="Gossmann T.I."/>
            <person name="Heuerta-Cepas J."/>
            <person name="Hercog R."/>
            <person name="Luetge M."/>
            <person name="Bahram M."/>
            <person name="Pryszlak A."/>
            <person name="Alves R.J."/>
            <person name="Waszak S.M."/>
            <person name="Zhu A."/>
            <person name="Ye L."/>
            <person name="Costea P.I."/>
            <person name="Aalvink S."/>
            <person name="Belzer C."/>
            <person name="Forslund S.K."/>
            <person name="Sunagawa S."/>
            <person name="Hentschel U."/>
            <person name="Merten C."/>
            <person name="Patil K.R."/>
            <person name="Benes V."/>
            <person name="Bork P."/>
        </authorList>
    </citation>
    <scope>NUCLEOTIDE SEQUENCE [LARGE SCALE GENOMIC DNA]</scope>
    <source>
        <strain evidence="1 2">HDS1380</strain>
    </source>
</reference>
<dbReference type="InterPro" id="IPR025586">
    <property type="entry name" value="PcfJ"/>
</dbReference>
<keyword evidence="2" id="KW-1185">Reference proteome</keyword>
<dbReference type="Pfam" id="PF14284">
    <property type="entry name" value="PcfJ"/>
    <property type="match status" value="1"/>
</dbReference>
<organism evidence="1 2">
    <name type="scientific">Candidatus Borkfalkia ceftriaxoniphila</name>
    <dbReference type="NCBI Taxonomy" id="2508949"/>
    <lineage>
        <taxon>Bacteria</taxon>
        <taxon>Bacillati</taxon>
        <taxon>Bacillota</taxon>
        <taxon>Clostridia</taxon>
        <taxon>Christensenellales</taxon>
        <taxon>Christensenellaceae</taxon>
        <taxon>Candidatus Borkfalkia</taxon>
    </lineage>
</organism>
<evidence type="ECO:0000313" key="2">
    <source>
        <dbReference type="Proteomes" id="UP000291269"/>
    </source>
</evidence>
<dbReference type="RefSeq" id="WP_129224107.1">
    <property type="nucleotide sequence ID" value="NZ_SDOZ01000002.1"/>
</dbReference>
<accession>A0A4Q2K9Z5</accession>
<dbReference type="AlphaFoldDB" id="A0A4Q2K9Z5"/>
<sequence>MTEKDIKPIPKYIMDEIFKRDIKIHPWQESMVRYYAYLTIWKKELVKVTVAVTTQKKQWCCKQVAVHGIHSKKCFVKDMEYLYFGYGYRVGWFAEELQSYQKKFEDGKWYIADTKYYDPYATLINRGVIAKIPEYKYSAYQHYSGRDIISYLRIYERYPQTEYLLKNGLCAYAENITLLKKFSKDKTFCKWFIRHRNELALPYGNTYNITTIREAYKTGWPLKEVNHFLFAKKQFEREARFKPIRTLFPDWKLQTYFDYSNKQNITDNLYLDYLNACNYLGVDMSKKQNLLPADFHKWHDIRIQQYSEAKAIEKAKNKPELMKKFSEVAEKYLPLQHNKRSAFICVIPRSLADLIHEGEMLHHCVGRMNYDERFTREESLIFFVRTKEHPEKPLVTLEYSLQTHKVLQCHANRNAQPDEDILHYVNKVWLPYANKTLKQIAA</sequence>
<dbReference type="EMBL" id="SDOZ01000002">
    <property type="protein sequence ID" value="RXZ61424.1"/>
    <property type="molecule type" value="Genomic_DNA"/>
</dbReference>
<proteinExistence type="predicted"/>
<evidence type="ECO:0008006" key="3">
    <source>
        <dbReference type="Google" id="ProtNLM"/>
    </source>
</evidence>